<dbReference type="EMBL" id="CP042914">
    <property type="protein sequence ID" value="QEG43388.1"/>
    <property type="molecule type" value="Genomic_DNA"/>
</dbReference>
<evidence type="ECO:0000313" key="1">
    <source>
        <dbReference type="EMBL" id="QEG43388.1"/>
    </source>
</evidence>
<gene>
    <name evidence="1" type="ORF">UC8_54370</name>
</gene>
<proteinExistence type="predicted"/>
<accession>A0A5B9QWG6</accession>
<dbReference type="AlphaFoldDB" id="A0A5B9QWG6"/>
<evidence type="ECO:0000313" key="2">
    <source>
        <dbReference type="Proteomes" id="UP000325286"/>
    </source>
</evidence>
<protein>
    <submittedName>
        <fullName evidence="1">Uncharacterized protein</fullName>
    </submittedName>
</protein>
<keyword evidence="2" id="KW-1185">Reference proteome</keyword>
<dbReference type="KEGG" id="rul:UC8_54370"/>
<dbReference type="Proteomes" id="UP000325286">
    <property type="component" value="Chromosome"/>
</dbReference>
<sequence>MRDGVGTTVRGSCGYGLNEADAMVDHACGDA</sequence>
<organism evidence="1 2">
    <name type="scientific">Roseimaritima ulvae</name>
    <dbReference type="NCBI Taxonomy" id="980254"/>
    <lineage>
        <taxon>Bacteria</taxon>
        <taxon>Pseudomonadati</taxon>
        <taxon>Planctomycetota</taxon>
        <taxon>Planctomycetia</taxon>
        <taxon>Pirellulales</taxon>
        <taxon>Pirellulaceae</taxon>
        <taxon>Roseimaritima</taxon>
    </lineage>
</organism>
<reference evidence="1 2" key="1">
    <citation type="submission" date="2019-08" db="EMBL/GenBank/DDBJ databases">
        <title>Deep-cultivation of Planctomycetes and their phenomic and genomic characterization uncovers novel biology.</title>
        <authorList>
            <person name="Wiegand S."/>
            <person name="Jogler M."/>
            <person name="Boedeker C."/>
            <person name="Pinto D."/>
            <person name="Vollmers J."/>
            <person name="Rivas-Marin E."/>
            <person name="Kohn T."/>
            <person name="Peeters S.H."/>
            <person name="Heuer A."/>
            <person name="Rast P."/>
            <person name="Oberbeckmann S."/>
            <person name="Bunk B."/>
            <person name="Jeske O."/>
            <person name="Meyerdierks A."/>
            <person name="Storesund J.E."/>
            <person name="Kallscheuer N."/>
            <person name="Luecker S."/>
            <person name="Lage O.M."/>
            <person name="Pohl T."/>
            <person name="Merkel B.J."/>
            <person name="Hornburger P."/>
            <person name="Mueller R.-W."/>
            <person name="Bruemmer F."/>
            <person name="Labrenz M."/>
            <person name="Spormann A.M."/>
            <person name="Op den Camp H."/>
            <person name="Overmann J."/>
            <person name="Amann R."/>
            <person name="Jetten M.S.M."/>
            <person name="Mascher T."/>
            <person name="Medema M.H."/>
            <person name="Devos D.P."/>
            <person name="Kaster A.-K."/>
            <person name="Ovreas L."/>
            <person name="Rohde M."/>
            <person name="Galperin M.Y."/>
            <person name="Jogler C."/>
        </authorList>
    </citation>
    <scope>NUCLEOTIDE SEQUENCE [LARGE SCALE GENOMIC DNA]</scope>
    <source>
        <strain evidence="1 2">UC8</strain>
    </source>
</reference>
<name>A0A5B9QWG6_9BACT</name>